<proteinExistence type="inferred from homology"/>
<dbReference type="Gene3D" id="3.90.1180.10">
    <property type="entry name" value="Ribosomal protein L13"/>
    <property type="match status" value="1"/>
</dbReference>
<reference evidence="5" key="2">
    <citation type="submission" date="2025-09" db="UniProtKB">
        <authorList>
            <consortium name="Ensembl"/>
        </authorList>
    </citation>
    <scope>IDENTIFICATION</scope>
</reference>
<evidence type="ECO:0008006" key="7">
    <source>
        <dbReference type="Google" id="ProtNLM"/>
    </source>
</evidence>
<dbReference type="InterPro" id="IPR036899">
    <property type="entry name" value="Ribosomal_uL13_sf"/>
</dbReference>
<dbReference type="STRING" id="61622.ENSRROP00000036683"/>
<dbReference type="GO" id="GO:0006412">
    <property type="term" value="P:translation"/>
    <property type="evidence" value="ECO:0007669"/>
    <property type="project" value="InterPro"/>
</dbReference>
<sequence length="103" mass="11113">MAEVQVLVLHGRGHLLGRLAAIVVKQVLLGRKVVVVHCEGINISGNFYRNKLKYLPLPLPGPQPHLLADRARHAGSQDQARPGCPGPPQGSGWSQDTVKVESL</sequence>
<evidence type="ECO:0000256" key="4">
    <source>
        <dbReference type="SAM" id="MobiDB-lite"/>
    </source>
</evidence>
<dbReference type="InterPro" id="IPR005822">
    <property type="entry name" value="Ribosomal_uL13"/>
</dbReference>
<evidence type="ECO:0000313" key="5">
    <source>
        <dbReference type="Ensembl" id="ENSRROP00000036683.1"/>
    </source>
</evidence>
<dbReference type="Ensembl" id="ENSRROT00000061146.1">
    <property type="protein sequence ID" value="ENSRROP00000036683.1"/>
    <property type="gene ID" value="ENSRROG00000041794.1"/>
</dbReference>
<keyword evidence="6" id="KW-1185">Reference proteome</keyword>
<reference evidence="5" key="1">
    <citation type="submission" date="2025-08" db="UniProtKB">
        <authorList>
            <consortium name="Ensembl"/>
        </authorList>
    </citation>
    <scope>IDENTIFICATION</scope>
</reference>
<dbReference type="GO" id="GO:0003735">
    <property type="term" value="F:structural constituent of ribosome"/>
    <property type="evidence" value="ECO:0007669"/>
    <property type="project" value="InterPro"/>
</dbReference>
<evidence type="ECO:0000256" key="2">
    <source>
        <dbReference type="ARBA" id="ARBA00022980"/>
    </source>
</evidence>
<comment type="similarity">
    <text evidence="1">Belongs to the universal ribosomal protein uL13 family.</text>
</comment>
<keyword evidence="3" id="KW-0687">Ribonucleoprotein</keyword>
<dbReference type="AlphaFoldDB" id="A0A2K6R6M5"/>
<evidence type="ECO:0000313" key="6">
    <source>
        <dbReference type="Proteomes" id="UP000233200"/>
    </source>
</evidence>
<name>A0A2K6R6M5_RHIRO</name>
<accession>A0A2K6R6M5</accession>
<dbReference type="OMA" id="TCSSCIC"/>
<dbReference type="SUPFAM" id="SSF52161">
    <property type="entry name" value="Ribosomal protein L13"/>
    <property type="match status" value="1"/>
</dbReference>
<evidence type="ECO:0000256" key="1">
    <source>
        <dbReference type="ARBA" id="ARBA00006227"/>
    </source>
</evidence>
<dbReference type="GO" id="GO:0017148">
    <property type="term" value="P:negative regulation of translation"/>
    <property type="evidence" value="ECO:0007669"/>
    <property type="project" value="TreeGrafter"/>
</dbReference>
<dbReference type="GO" id="GO:0022625">
    <property type="term" value="C:cytosolic large ribosomal subunit"/>
    <property type="evidence" value="ECO:0007669"/>
    <property type="project" value="TreeGrafter"/>
</dbReference>
<feature type="region of interest" description="Disordered" evidence="4">
    <location>
        <begin position="65"/>
        <end position="103"/>
    </location>
</feature>
<dbReference type="GeneTree" id="ENSGT00390000010799"/>
<keyword evidence="2" id="KW-0689">Ribosomal protein</keyword>
<dbReference type="PANTHER" id="PTHR11545:SF3">
    <property type="entry name" value="LARGE RIBOSOMAL SUBUNIT PROTEIN UL13"/>
    <property type="match status" value="1"/>
</dbReference>
<dbReference type="GO" id="GO:0003729">
    <property type="term" value="F:mRNA binding"/>
    <property type="evidence" value="ECO:0007669"/>
    <property type="project" value="TreeGrafter"/>
</dbReference>
<organism evidence="5 6">
    <name type="scientific">Rhinopithecus roxellana</name>
    <name type="common">Golden snub-nosed monkey</name>
    <name type="synonym">Pygathrix roxellana</name>
    <dbReference type="NCBI Taxonomy" id="61622"/>
    <lineage>
        <taxon>Eukaryota</taxon>
        <taxon>Metazoa</taxon>
        <taxon>Chordata</taxon>
        <taxon>Craniata</taxon>
        <taxon>Vertebrata</taxon>
        <taxon>Euteleostomi</taxon>
        <taxon>Mammalia</taxon>
        <taxon>Eutheria</taxon>
        <taxon>Euarchontoglires</taxon>
        <taxon>Primates</taxon>
        <taxon>Haplorrhini</taxon>
        <taxon>Catarrhini</taxon>
        <taxon>Cercopithecidae</taxon>
        <taxon>Colobinae</taxon>
        <taxon>Rhinopithecus</taxon>
    </lineage>
</organism>
<protein>
    <recommendedName>
        <fullName evidence="7">60S ribosomal protein L13a</fullName>
    </recommendedName>
</protein>
<evidence type="ECO:0000256" key="3">
    <source>
        <dbReference type="ARBA" id="ARBA00023274"/>
    </source>
</evidence>
<dbReference type="PANTHER" id="PTHR11545">
    <property type="entry name" value="RIBOSOMAL PROTEIN L13"/>
    <property type="match status" value="1"/>
</dbReference>
<dbReference type="Proteomes" id="UP000233200">
    <property type="component" value="Unplaced"/>
</dbReference>